<protein>
    <submittedName>
        <fullName evidence="1">Ribonuclease H protein</fullName>
    </submittedName>
</protein>
<feature type="non-terminal residue" evidence="1">
    <location>
        <position position="1"/>
    </location>
</feature>
<dbReference type="AlphaFoldDB" id="A0A392V3Y8"/>
<organism evidence="1 2">
    <name type="scientific">Trifolium medium</name>
    <dbReference type="NCBI Taxonomy" id="97028"/>
    <lineage>
        <taxon>Eukaryota</taxon>
        <taxon>Viridiplantae</taxon>
        <taxon>Streptophyta</taxon>
        <taxon>Embryophyta</taxon>
        <taxon>Tracheophyta</taxon>
        <taxon>Spermatophyta</taxon>
        <taxon>Magnoliopsida</taxon>
        <taxon>eudicotyledons</taxon>
        <taxon>Gunneridae</taxon>
        <taxon>Pentapetalae</taxon>
        <taxon>rosids</taxon>
        <taxon>fabids</taxon>
        <taxon>Fabales</taxon>
        <taxon>Fabaceae</taxon>
        <taxon>Papilionoideae</taxon>
        <taxon>50 kb inversion clade</taxon>
        <taxon>NPAAA clade</taxon>
        <taxon>Hologalegina</taxon>
        <taxon>IRL clade</taxon>
        <taxon>Trifolieae</taxon>
        <taxon>Trifolium</taxon>
    </lineage>
</organism>
<feature type="non-terminal residue" evidence="1">
    <location>
        <position position="71"/>
    </location>
</feature>
<sequence>DGLPALFFQKYWNIIGVDVLNYILGILNNGTPPDDINQTFLALIPKNKQPSTPKDFRPISLCNVIMKIVTK</sequence>
<dbReference type="Proteomes" id="UP000265520">
    <property type="component" value="Unassembled WGS sequence"/>
</dbReference>
<dbReference type="EMBL" id="LXQA011036616">
    <property type="protein sequence ID" value="MCI82163.1"/>
    <property type="molecule type" value="Genomic_DNA"/>
</dbReference>
<keyword evidence="2" id="KW-1185">Reference proteome</keyword>
<name>A0A392V3Y8_9FABA</name>
<proteinExistence type="predicted"/>
<evidence type="ECO:0000313" key="1">
    <source>
        <dbReference type="EMBL" id="MCI82163.1"/>
    </source>
</evidence>
<comment type="caution">
    <text evidence="1">The sequence shown here is derived from an EMBL/GenBank/DDBJ whole genome shotgun (WGS) entry which is preliminary data.</text>
</comment>
<reference evidence="1 2" key="1">
    <citation type="journal article" date="2018" name="Front. Plant Sci.">
        <title>Red Clover (Trifolium pratense) and Zigzag Clover (T. medium) - A Picture of Genomic Similarities and Differences.</title>
        <authorList>
            <person name="Dluhosova J."/>
            <person name="Istvanek J."/>
            <person name="Nedelnik J."/>
            <person name="Repkova J."/>
        </authorList>
    </citation>
    <scope>NUCLEOTIDE SEQUENCE [LARGE SCALE GENOMIC DNA]</scope>
    <source>
        <strain evidence="2">cv. 10/8</strain>
        <tissue evidence="1">Leaf</tissue>
    </source>
</reference>
<accession>A0A392V3Y8</accession>
<evidence type="ECO:0000313" key="2">
    <source>
        <dbReference type="Proteomes" id="UP000265520"/>
    </source>
</evidence>